<dbReference type="InterPro" id="IPR007630">
    <property type="entry name" value="RNA_pol_sigma70_r4"/>
</dbReference>
<evidence type="ECO:0000256" key="2">
    <source>
        <dbReference type="ARBA" id="ARBA00023015"/>
    </source>
</evidence>
<dbReference type="InterPro" id="IPR036388">
    <property type="entry name" value="WH-like_DNA-bd_sf"/>
</dbReference>
<evidence type="ECO:0000256" key="5">
    <source>
        <dbReference type="ARBA" id="ARBA00023163"/>
    </source>
</evidence>
<protein>
    <submittedName>
        <fullName evidence="8">Sigma-70 family RNA polymerase sigma factor</fullName>
    </submittedName>
</protein>
<evidence type="ECO:0000256" key="1">
    <source>
        <dbReference type="ARBA" id="ARBA00010641"/>
    </source>
</evidence>
<evidence type="ECO:0000313" key="9">
    <source>
        <dbReference type="Proteomes" id="UP000318733"/>
    </source>
</evidence>
<name>A0A556MG71_9SPHI</name>
<dbReference type="InterPro" id="IPR013324">
    <property type="entry name" value="RNA_pol_sigma_r3/r4-like"/>
</dbReference>
<dbReference type="InterPro" id="IPR039425">
    <property type="entry name" value="RNA_pol_sigma-70-like"/>
</dbReference>
<dbReference type="SUPFAM" id="SSF88946">
    <property type="entry name" value="Sigma2 domain of RNA polymerase sigma factors"/>
    <property type="match status" value="1"/>
</dbReference>
<accession>A0A556MG71</accession>
<keyword evidence="9" id="KW-1185">Reference proteome</keyword>
<reference evidence="8 9" key="1">
    <citation type="submission" date="2019-07" db="EMBL/GenBank/DDBJ databases">
        <authorList>
            <person name="Huq M.A."/>
        </authorList>
    </citation>
    <scope>NUCLEOTIDE SEQUENCE [LARGE SCALE GENOMIC DNA]</scope>
    <source>
        <strain evidence="8 9">MAH-19</strain>
    </source>
</reference>
<evidence type="ECO:0000256" key="4">
    <source>
        <dbReference type="ARBA" id="ARBA00023125"/>
    </source>
</evidence>
<feature type="domain" description="RNA polymerase sigma-70 region 2" evidence="6">
    <location>
        <begin position="2"/>
        <end position="65"/>
    </location>
</feature>
<comment type="caution">
    <text evidence="8">The sequence shown here is derived from an EMBL/GenBank/DDBJ whole genome shotgun (WGS) entry which is preliminary data.</text>
</comment>
<evidence type="ECO:0000259" key="7">
    <source>
        <dbReference type="Pfam" id="PF04545"/>
    </source>
</evidence>
<dbReference type="Gene3D" id="1.10.10.10">
    <property type="entry name" value="Winged helix-like DNA-binding domain superfamily/Winged helix DNA-binding domain"/>
    <property type="match status" value="1"/>
</dbReference>
<proteinExistence type="inferred from homology"/>
<dbReference type="GO" id="GO:0016987">
    <property type="term" value="F:sigma factor activity"/>
    <property type="evidence" value="ECO:0007669"/>
    <property type="project" value="UniProtKB-KW"/>
</dbReference>
<dbReference type="Gene3D" id="1.10.1740.10">
    <property type="match status" value="1"/>
</dbReference>
<keyword evidence="3" id="KW-0731">Sigma factor</keyword>
<dbReference type="PANTHER" id="PTHR43133:SF62">
    <property type="entry name" value="RNA POLYMERASE SIGMA FACTOR SIGZ"/>
    <property type="match status" value="1"/>
</dbReference>
<evidence type="ECO:0000256" key="3">
    <source>
        <dbReference type="ARBA" id="ARBA00023082"/>
    </source>
</evidence>
<dbReference type="InterPro" id="IPR013325">
    <property type="entry name" value="RNA_pol_sigma_r2"/>
</dbReference>
<dbReference type="SUPFAM" id="SSF88659">
    <property type="entry name" value="Sigma3 and sigma4 domains of RNA polymerase sigma factors"/>
    <property type="match status" value="1"/>
</dbReference>
<dbReference type="AlphaFoldDB" id="A0A556MG71"/>
<dbReference type="Pfam" id="PF04545">
    <property type="entry name" value="Sigma70_r4"/>
    <property type="match status" value="1"/>
</dbReference>
<evidence type="ECO:0000259" key="6">
    <source>
        <dbReference type="Pfam" id="PF04542"/>
    </source>
</evidence>
<dbReference type="GO" id="GO:0006352">
    <property type="term" value="P:DNA-templated transcription initiation"/>
    <property type="evidence" value="ECO:0007669"/>
    <property type="project" value="InterPro"/>
</dbReference>
<dbReference type="OrthoDB" id="9790423at2"/>
<keyword evidence="4" id="KW-0238">DNA-binding</keyword>
<dbReference type="PANTHER" id="PTHR43133">
    <property type="entry name" value="RNA POLYMERASE ECF-TYPE SIGMA FACTO"/>
    <property type="match status" value="1"/>
</dbReference>
<dbReference type="EMBL" id="VLPK01000004">
    <property type="protein sequence ID" value="TSJ38918.1"/>
    <property type="molecule type" value="Genomic_DNA"/>
</dbReference>
<comment type="similarity">
    <text evidence="1">Belongs to the sigma-70 factor family. ECF subfamily.</text>
</comment>
<keyword evidence="2" id="KW-0805">Transcription regulation</keyword>
<feature type="domain" description="RNA polymerase sigma-70 region 4" evidence="7">
    <location>
        <begin position="100"/>
        <end position="148"/>
    </location>
</feature>
<keyword evidence="5" id="KW-0804">Transcription</keyword>
<dbReference type="InterPro" id="IPR014284">
    <property type="entry name" value="RNA_pol_sigma-70_dom"/>
</dbReference>
<organism evidence="8 9">
    <name type="scientific">Mucilaginibacter corticis</name>
    <dbReference type="NCBI Taxonomy" id="2597670"/>
    <lineage>
        <taxon>Bacteria</taxon>
        <taxon>Pseudomonadati</taxon>
        <taxon>Bacteroidota</taxon>
        <taxon>Sphingobacteriia</taxon>
        <taxon>Sphingobacteriales</taxon>
        <taxon>Sphingobacteriaceae</taxon>
        <taxon>Mucilaginibacter</taxon>
    </lineage>
</organism>
<gene>
    <name evidence="8" type="ORF">FO440_20690</name>
</gene>
<evidence type="ECO:0000313" key="8">
    <source>
        <dbReference type="EMBL" id="TSJ38918.1"/>
    </source>
</evidence>
<dbReference type="GO" id="GO:0003677">
    <property type="term" value="F:DNA binding"/>
    <property type="evidence" value="ECO:0007669"/>
    <property type="project" value="UniProtKB-KW"/>
</dbReference>
<dbReference type="Proteomes" id="UP000318733">
    <property type="component" value="Unassembled WGS sequence"/>
</dbReference>
<dbReference type="NCBIfam" id="TIGR02937">
    <property type="entry name" value="sigma70-ECF"/>
    <property type="match status" value="1"/>
</dbReference>
<dbReference type="Pfam" id="PF04542">
    <property type="entry name" value="Sigma70_r2"/>
    <property type="match status" value="1"/>
</dbReference>
<sequence length="157" mass="18192">MYSKSLYGIIIKIVIKQELAEDVLQDAFLRIWNEIEKYDANKGRLFTWMVTIARNLSIVVLRSSKHRHYAATLPIDLHLDSIDSGRFTVLNRDAIGVRLLLDLLKDDHKVIFELIYYKGYKHVEVSELLDVPLGTVKSRWRSGLLTLRSIYGVPHNL</sequence>
<dbReference type="InterPro" id="IPR007627">
    <property type="entry name" value="RNA_pol_sigma70_r2"/>
</dbReference>